<dbReference type="Gene3D" id="1.10.10.10">
    <property type="entry name" value="Winged helix-like DNA-binding domain superfamily/Winged helix DNA-binding domain"/>
    <property type="match status" value="1"/>
</dbReference>
<evidence type="ECO:0000313" key="2">
    <source>
        <dbReference type="Proteomes" id="UP001055420"/>
    </source>
</evidence>
<dbReference type="SUPFAM" id="SSF46785">
    <property type="entry name" value="Winged helix' DNA-binding domain"/>
    <property type="match status" value="1"/>
</dbReference>
<dbReference type="Pfam" id="PF02082">
    <property type="entry name" value="Rrf2"/>
    <property type="match status" value="1"/>
</dbReference>
<dbReference type="PROSITE" id="PS51197">
    <property type="entry name" value="HTH_RRF2_2"/>
    <property type="match status" value="1"/>
</dbReference>
<dbReference type="InterPro" id="IPR036390">
    <property type="entry name" value="WH_DNA-bd_sf"/>
</dbReference>
<dbReference type="InterPro" id="IPR036388">
    <property type="entry name" value="WH-like_DNA-bd_sf"/>
</dbReference>
<gene>
    <name evidence="1" type="ORF">NFI80_06670</name>
</gene>
<dbReference type="InterPro" id="IPR000944">
    <property type="entry name" value="Tscrpt_reg_Rrf2"/>
</dbReference>
<proteinExistence type="predicted"/>
<dbReference type="Proteomes" id="UP001055420">
    <property type="component" value="Chromosome"/>
</dbReference>
<dbReference type="RefSeq" id="WP_235163724.1">
    <property type="nucleotide sequence ID" value="NZ_CP098805.1"/>
</dbReference>
<dbReference type="PANTHER" id="PTHR33221">
    <property type="entry name" value="WINGED HELIX-TURN-HELIX TRANSCRIPTIONAL REGULATOR, RRF2 FAMILY"/>
    <property type="match status" value="1"/>
</dbReference>
<accession>A0ABY4XPN6</accession>
<organism evidence="1 2">
    <name type="scientific">Dyadobacter chenhuakuii</name>
    <dbReference type="NCBI Taxonomy" id="2909339"/>
    <lineage>
        <taxon>Bacteria</taxon>
        <taxon>Pseudomonadati</taxon>
        <taxon>Bacteroidota</taxon>
        <taxon>Cytophagia</taxon>
        <taxon>Cytophagales</taxon>
        <taxon>Spirosomataceae</taxon>
        <taxon>Dyadobacter</taxon>
    </lineage>
</organism>
<evidence type="ECO:0000313" key="1">
    <source>
        <dbReference type="EMBL" id="USJ32419.1"/>
    </source>
</evidence>
<keyword evidence="2" id="KW-1185">Reference proteome</keyword>
<sequence length="139" mass="15292">MNNGRFGISVHILSLLAFEADEWISSEYLAGSVNINPVLIRKELGNLRTHGLVVSKEGKAGGSKLARPAESIFLSEIYDAIRQNDLLGRGINAPNPECHVGRQINVYLDALYTEAELALRTNLAKKSLAHFCLNFEPKS</sequence>
<name>A0ABY4XPN6_9BACT</name>
<reference evidence="1" key="1">
    <citation type="submission" date="2022-06" db="EMBL/GenBank/DDBJ databases">
        <title>Novel species in genus Dyadobacter.</title>
        <authorList>
            <person name="Ma C."/>
        </authorList>
    </citation>
    <scope>NUCLEOTIDE SEQUENCE</scope>
    <source>
        <strain evidence="1">CY22</strain>
    </source>
</reference>
<dbReference type="EMBL" id="CP098805">
    <property type="protein sequence ID" value="USJ32419.1"/>
    <property type="molecule type" value="Genomic_DNA"/>
</dbReference>
<protein>
    <submittedName>
        <fullName evidence="1">Rrf2 family transcriptional regulator</fullName>
    </submittedName>
</protein>
<dbReference type="PANTHER" id="PTHR33221:SF15">
    <property type="entry name" value="HTH-TYPE TRANSCRIPTIONAL REGULATOR YWGB-RELATED"/>
    <property type="match status" value="1"/>
</dbReference>